<dbReference type="PANTHER" id="PTHR19282">
    <property type="entry name" value="TETRASPANIN"/>
    <property type="match status" value="1"/>
</dbReference>
<dbReference type="SUPFAM" id="SSF48652">
    <property type="entry name" value="Tetraspanin"/>
    <property type="match status" value="1"/>
</dbReference>
<dbReference type="Pfam" id="PF00335">
    <property type="entry name" value="Tetraspanin"/>
    <property type="match status" value="1"/>
</dbReference>
<evidence type="ECO:0000256" key="3">
    <source>
        <dbReference type="ARBA" id="ARBA00022692"/>
    </source>
</evidence>
<feature type="transmembrane region" description="Helical" evidence="6">
    <location>
        <begin position="79"/>
        <end position="102"/>
    </location>
</feature>
<keyword evidence="9" id="KW-1185">Reference proteome</keyword>
<feature type="region of interest" description="Disordered" evidence="7">
    <location>
        <begin position="218"/>
        <end position="247"/>
    </location>
</feature>
<evidence type="ECO:0000313" key="9">
    <source>
        <dbReference type="Proteomes" id="UP001642483"/>
    </source>
</evidence>
<dbReference type="InterPro" id="IPR008952">
    <property type="entry name" value="Tetraspanin_EC2_sf"/>
</dbReference>
<keyword evidence="4 6" id="KW-1133">Transmembrane helix</keyword>
<organism evidence="8 9">
    <name type="scientific">Clavelina lepadiformis</name>
    <name type="common">Light-bulb sea squirt</name>
    <name type="synonym">Ascidia lepadiformis</name>
    <dbReference type="NCBI Taxonomy" id="159417"/>
    <lineage>
        <taxon>Eukaryota</taxon>
        <taxon>Metazoa</taxon>
        <taxon>Chordata</taxon>
        <taxon>Tunicata</taxon>
        <taxon>Ascidiacea</taxon>
        <taxon>Aplousobranchia</taxon>
        <taxon>Clavelinidae</taxon>
        <taxon>Clavelina</taxon>
    </lineage>
</organism>
<evidence type="ECO:0000256" key="2">
    <source>
        <dbReference type="ARBA" id="ARBA00006840"/>
    </source>
</evidence>
<comment type="subcellular location">
    <subcellularLocation>
        <location evidence="1 6">Membrane</location>
        <topology evidence="1 6">Multi-pass membrane protein</topology>
    </subcellularLocation>
</comment>
<dbReference type="InterPro" id="IPR018499">
    <property type="entry name" value="Tetraspanin/Peripherin"/>
</dbReference>
<evidence type="ECO:0000256" key="5">
    <source>
        <dbReference type="ARBA" id="ARBA00023136"/>
    </source>
</evidence>
<dbReference type="PRINTS" id="PR00259">
    <property type="entry name" value="TMFOUR"/>
</dbReference>
<feature type="compositionally biased region" description="Basic and acidic residues" evidence="7">
    <location>
        <begin position="219"/>
        <end position="231"/>
    </location>
</feature>
<dbReference type="Proteomes" id="UP001642483">
    <property type="component" value="Unassembled WGS sequence"/>
</dbReference>
<dbReference type="InterPro" id="IPR000301">
    <property type="entry name" value="Tetraspanin_animals"/>
</dbReference>
<comment type="caution">
    <text evidence="8">The sequence shown here is derived from an EMBL/GenBank/DDBJ whole genome shotgun (WGS) entry which is preliminary data.</text>
</comment>
<keyword evidence="5 6" id="KW-0472">Membrane</keyword>
<feature type="transmembrane region" description="Helical" evidence="6">
    <location>
        <begin position="49"/>
        <end position="72"/>
    </location>
</feature>
<evidence type="ECO:0000256" key="1">
    <source>
        <dbReference type="ARBA" id="ARBA00004141"/>
    </source>
</evidence>
<accession>A0ABP0GI76</accession>
<feature type="transmembrane region" description="Helical" evidence="6">
    <location>
        <begin position="7"/>
        <end position="29"/>
    </location>
</feature>
<feature type="transmembrane region" description="Helical" evidence="6">
    <location>
        <begin position="174"/>
        <end position="199"/>
    </location>
</feature>
<proteinExistence type="inferred from homology"/>
<name>A0ABP0GI76_CLALP</name>
<dbReference type="PANTHER" id="PTHR19282:SF534">
    <property type="entry name" value="TETRASPANIN FAMILY-RELATED"/>
    <property type="match status" value="1"/>
</dbReference>
<dbReference type="EMBL" id="CAWYQH010000119">
    <property type="protein sequence ID" value="CAK8691123.1"/>
    <property type="molecule type" value="Genomic_DNA"/>
</dbReference>
<dbReference type="Gene3D" id="1.10.1450.10">
    <property type="entry name" value="Tetraspanin"/>
    <property type="match status" value="1"/>
</dbReference>
<protein>
    <recommendedName>
        <fullName evidence="6">Tetraspanin</fullName>
    </recommendedName>
</protein>
<reference evidence="8 9" key="1">
    <citation type="submission" date="2024-02" db="EMBL/GenBank/DDBJ databases">
        <authorList>
            <person name="Daric V."/>
            <person name="Darras S."/>
        </authorList>
    </citation>
    <scope>NUCLEOTIDE SEQUENCE [LARGE SCALE GENOMIC DNA]</scope>
</reference>
<evidence type="ECO:0000256" key="4">
    <source>
        <dbReference type="ARBA" id="ARBA00022989"/>
    </source>
</evidence>
<evidence type="ECO:0000256" key="7">
    <source>
        <dbReference type="SAM" id="MobiDB-lite"/>
    </source>
</evidence>
<gene>
    <name evidence="8" type="ORF">CVLEPA_LOCUS23715</name>
</gene>
<evidence type="ECO:0000313" key="8">
    <source>
        <dbReference type="EMBL" id="CAK8691123.1"/>
    </source>
</evidence>
<evidence type="ECO:0000256" key="6">
    <source>
        <dbReference type="RuleBase" id="RU361218"/>
    </source>
</evidence>
<keyword evidence="3 6" id="KW-0812">Transmembrane</keyword>
<sequence>MDTCLKYFFVVFNVLFAVIGAISVAFAFWVRYVPVIEEVVDKVAYTDLLFYGGLILGGVLLFVGLCGMFGACYKSKCLLGTYIAIMVIFIGAEIALIIYTAVVGANQFVASLEVVWVELTNATKFATQSRFDCCGYQNPSEWNGVYDESCLANSTEPWDVGCSQALLNYFRDNAIVMAIVLGVVLLIELFQIIVTGILIRDAVNVERSERSNFTRRKKVPSDDVTIERERNQNTNQAYDAESYFDDT</sequence>
<dbReference type="PIRSF" id="PIRSF002419">
    <property type="entry name" value="Tetraspanin"/>
    <property type="match status" value="1"/>
</dbReference>
<comment type="similarity">
    <text evidence="2 6">Belongs to the tetraspanin (TM4SF) family.</text>
</comment>